<evidence type="ECO:0000256" key="1">
    <source>
        <dbReference type="ARBA" id="ARBA00007162"/>
    </source>
</evidence>
<dbReference type="EMBL" id="SIRE01000031">
    <property type="protein sequence ID" value="TBL70574.1"/>
    <property type="molecule type" value="Genomic_DNA"/>
</dbReference>
<dbReference type="GO" id="GO:0055085">
    <property type="term" value="P:transmembrane transport"/>
    <property type="evidence" value="ECO:0007669"/>
    <property type="project" value="InterPro"/>
</dbReference>
<keyword evidence="4" id="KW-1185">Reference proteome</keyword>
<reference evidence="3 4" key="1">
    <citation type="submission" date="2019-02" db="EMBL/GenBank/DDBJ databases">
        <title>Paenibacillus sp. nov., isolated from surface-sterilized tissue of Thalictrum simplex L.</title>
        <authorList>
            <person name="Tuo L."/>
        </authorList>
    </citation>
    <scope>NUCLEOTIDE SEQUENCE [LARGE SCALE GENOMIC DNA]</scope>
    <source>
        <strain evidence="3 4">N2SHLJ1</strain>
    </source>
</reference>
<comment type="caution">
    <text evidence="3">The sequence shown here is derived from an EMBL/GenBank/DDBJ whole genome shotgun (WGS) entry which is preliminary data.</text>
</comment>
<evidence type="ECO:0000313" key="3">
    <source>
        <dbReference type="EMBL" id="TBL70574.1"/>
    </source>
</evidence>
<dbReference type="AlphaFoldDB" id="A0A4V2J396"/>
<dbReference type="Pfam" id="PF12974">
    <property type="entry name" value="Phosphonate-bd"/>
    <property type="match status" value="1"/>
</dbReference>
<dbReference type="PANTHER" id="PTHR35841:SF1">
    <property type="entry name" value="PHOSPHONATES-BINDING PERIPLASMIC PROTEIN"/>
    <property type="match status" value="1"/>
</dbReference>
<accession>A0A4V2J396</accession>
<dbReference type="InterPro" id="IPR005770">
    <property type="entry name" value="PhnD"/>
</dbReference>
<evidence type="ECO:0000256" key="2">
    <source>
        <dbReference type="ARBA" id="ARBA00022729"/>
    </source>
</evidence>
<dbReference type="Gene3D" id="3.40.190.10">
    <property type="entry name" value="Periplasmic binding protein-like II"/>
    <property type="match status" value="2"/>
</dbReference>
<organism evidence="3 4">
    <name type="scientific">Paenibacillus thalictri</name>
    <dbReference type="NCBI Taxonomy" id="2527873"/>
    <lineage>
        <taxon>Bacteria</taxon>
        <taxon>Bacillati</taxon>
        <taxon>Bacillota</taxon>
        <taxon>Bacilli</taxon>
        <taxon>Bacillales</taxon>
        <taxon>Paenibacillaceae</taxon>
        <taxon>Paenibacillus</taxon>
    </lineage>
</organism>
<dbReference type="OrthoDB" id="9776786at2"/>
<dbReference type="Proteomes" id="UP000293142">
    <property type="component" value="Unassembled WGS sequence"/>
</dbReference>
<protein>
    <submittedName>
        <fullName evidence="3">Phosphate/phosphite/phosphonate ABC transporter substrate-binding protein</fullName>
    </submittedName>
</protein>
<sequence>MFAVTALLAIALAGCGTTDKQAAGSAVPAAGAQTAQTASTKWPEVLRFGVLPGEEEGKLSRGNKQFVEDLGKELGIKTELFVGDDYTAVVEAMRTKKIDMASFGPFSYIIAAERSGAVALAVKAKSEDEALYKSLIVVPAQSKAQKIEDLKGKTFLFADPASTSGHLFPRAMMIKQLGITNDQVESYFSNVSFSGGHDKSILAIARGTADGAGVCDTCIKRVVDAGLVKESDYRVIGTSDPIPQSPFAYRKDLPADLVEKMKQFMLNYHKDNKNPQFFSSGTQRFFLVDDSKYNIVRETAKALNMSPEQLLK</sequence>
<dbReference type="PANTHER" id="PTHR35841">
    <property type="entry name" value="PHOSPHONATES-BINDING PERIPLASMIC PROTEIN"/>
    <property type="match status" value="1"/>
</dbReference>
<comment type="similarity">
    <text evidence="1">Belongs to the phosphate/phosphite/phosphonate binding protein family.</text>
</comment>
<gene>
    <name evidence="3" type="ORF">EYB31_32885</name>
</gene>
<dbReference type="SUPFAM" id="SSF53850">
    <property type="entry name" value="Periplasmic binding protein-like II"/>
    <property type="match status" value="1"/>
</dbReference>
<proteinExistence type="inferred from homology"/>
<dbReference type="GO" id="GO:0043190">
    <property type="term" value="C:ATP-binding cassette (ABC) transporter complex"/>
    <property type="evidence" value="ECO:0007669"/>
    <property type="project" value="InterPro"/>
</dbReference>
<name>A0A4V2J396_9BACL</name>
<keyword evidence="2" id="KW-0732">Signal</keyword>
<dbReference type="CDD" id="cd01071">
    <property type="entry name" value="PBP2_PhnD_like"/>
    <property type="match status" value="1"/>
</dbReference>
<dbReference type="NCBIfam" id="TIGR01098">
    <property type="entry name" value="3A0109s03R"/>
    <property type="match status" value="1"/>
</dbReference>
<evidence type="ECO:0000313" key="4">
    <source>
        <dbReference type="Proteomes" id="UP000293142"/>
    </source>
</evidence>